<dbReference type="KEGG" id="pthv:CE140_21190"/>
<organism evidence="1 2">
    <name type="scientific">Pseudomonas thivervalensis</name>
    <dbReference type="NCBI Taxonomy" id="86265"/>
    <lineage>
        <taxon>Bacteria</taxon>
        <taxon>Pseudomonadati</taxon>
        <taxon>Pseudomonadota</taxon>
        <taxon>Gammaproteobacteria</taxon>
        <taxon>Pseudomonadales</taxon>
        <taxon>Pseudomonadaceae</taxon>
        <taxon>Pseudomonas</taxon>
    </lineage>
</organism>
<sequence>MDTESSVLNHPFDLFPVYIPGWKTPVLPEGLAHGGIPQSIYDGRPQGLQCVIYAWTELKSGSWTMAVLDRVDLYVNGELSGAGFTVQPGEENKEYFLLDLPQGKLREGVNRLHYTITRLSENPGISDDLNVLYHLRAPGEPAPQGLDLVIPPDVLLDGVSAEQAAQGVTFGFTYSNPRDYDSIRFLVGNVTVPVDGFDASRPVTHTLFTDTFRQAGDNPNTALQFTVTDQLGNANRSSIKHLDIHLDRVLIAPTLTHVKDSAGQEIPDKGETTSTTLELSGEASKGKEIEVYDGSGASAVPKGKALADATTGLWTREISVSVGARRLYAKSLYHPTNVYSNVRTLTVMPEPLSIDTRDAILDQLMFRADKFPDRPPVGAFVERIPSGGVPPYIYTSSDPEVAELFSSSEPRVVSKHSGTATITVRDQMGASVSYRVITSKVWLLFDLGKDNEWQKYWTCWGAAWNAGGTIPDLVTWGALRTIHDGDPGLGDSRAWASDQGPGDRTVYTINPKTGVRELLSQDSDYARGWMIKEV</sequence>
<name>A0A2Z4ZWT7_9PSED</name>
<evidence type="ECO:0000313" key="1">
    <source>
        <dbReference type="EMBL" id="AXA62584.1"/>
    </source>
</evidence>
<accession>A0A2Z4ZWT7</accession>
<keyword evidence="2" id="KW-1185">Reference proteome</keyword>
<gene>
    <name evidence="1" type="ORF">CEQ51_21740</name>
</gene>
<evidence type="ECO:0000313" key="2">
    <source>
        <dbReference type="Proteomes" id="UP000251666"/>
    </source>
</evidence>
<dbReference type="EMBL" id="CP022202">
    <property type="protein sequence ID" value="AXA62584.1"/>
    <property type="molecule type" value="Genomic_DNA"/>
</dbReference>
<dbReference type="Proteomes" id="UP000251666">
    <property type="component" value="Chromosome"/>
</dbReference>
<proteinExistence type="predicted"/>
<dbReference type="RefSeq" id="WP_208665593.1">
    <property type="nucleotide sequence ID" value="NZ_CP022201.1"/>
</dbReference>
<dbReference type="AlphaFoldDB" id="A0A2Z4ZWT7"/>
<protein>
    <submittedName>
        <fullName evidence="1">Uncharacterized protein</fullName>
    </submittedName>
</protein>
<reference evidence="2" key="1">
    <citation type="journal article" date="2021" name="Front. Microbiol.">
        <title>Genomic Analysis of the 1-Aminocyclopropane-1-Carboxylate Deaminase-Producing Pseudomonas thivervalensis SC5 Reveals Its Multifaceted Roles in Soil and in Beneficial Interactions With Plants.</title>
        <authorList>
            <person name="Nascimento F.X."/>
            <person name="Uron P."/>
            <person name="Glick B.R."/>
            <person name="Giachini A."/>
            <person name="Rossi M.J."/>
        </authorList>
    </citation>
    <scope>NUCLEOTIDE SEQUENCE [LARGE SCALE GENOMIC DNA]</scope>
    <source>
        <strain evidence="2">PLM3</strain>
    </source>
</reference>